<dbReference type="EMBL" id="BAABAT010000034">
    <property type="protein sequence ID" value="GAA4259130.1"/>
    <property type="molecule type" value="Genomic_DNA"/>
</dbReference>
<comment type="caution">
    <text evidence="2">The sequence shown here is derived from an EMBL/GenBank/DDBJ whole genome shotgun (WGS) entry which is preliminary data.</text>
</comment>
<dbReference type="Proteomes" id="UP001500620">
    <property type="component" value="Unassembled WGS sequence"/>
</dbReference>
<feature type="transmembrane region" description="Helical" evidence="1">
    <location>
        <begin position="121"/>
        <end position="140"/>
    </location>
</feature>
<feature type="transmembrane region" description="Helical" evidence="1">
    <location>
        <begin position="59"/>
        <end position="82"/>
    </location>
</feature>
<accession>A0ABP8DLU2</accession>
<organism evidence="2 3">
    <name type="scientific">Dactylosporangium darangshiense</name>
    <dbReference type="NCBI Taxonomy" id="579108"/>
    <lineage>
        <taxon>Bacteria</taxon>
        <taxon>Bacillati</taxon>
        <taxon>Actinomycetota</taxon>
        <taxon>Actinomycetes</taxon>
        <taxon>Micromonosporales</taxon>
        <taxon>Micromonosporaceae</taxon>
        <taxon>Dactylosporangium</taxon>
    </lineage>
</organism>
<protein>
    <recommendedName>
        <fullName evidence="4">Integral membrane protein</fullName>
    </recommendedName>
</protein>
<keyword evidence="1" id="KW-1133">Transmembrane helix</keyword>
<dbReference type="RefSeq" id="WP_345136063.1">
    <property type="nucleotide sequence ID" value="NZ_BAABAT010000034.1"/>
</dbReference>
<feature type="transmembrane region" description="Helical" evidence="1">
    <location>
        <begin position="18"/>
        <end position="38"/>
    </location>
</feature>
<keyword evidence="1" id="KW-0472">Membrane</keyword>
<evidence type="ECO:0008006" key="4">
    <source>
        <dbReference type="Google" id="ProtNLM"/>
    </source>
</evidence>
<sequence>MSATQRGTRNEIEPLPGWIAWPIRVLAVIFVVPFRLAWDALAYVGRFIGKYVLKPFAEYVLFPVLYYLIWVPLRFLAVYVLWRPLAWVAVHLLFPVFQALWDGLVWFVKALGPFWRLLGRVLLEMARAVAFVMTLLYRYLLRPIGLALRFVWVWIVTPVGRAVAWAWKHSVVLLWRYLVVIPISWAWRYLVAIPVSWVWRTVVVPPARWVRTAVLHPIAETTRRVLASLGLR</sequence>
<reference evidence="3" key="1">
    <citation type="journal article" date="2019" name="Int. J. Syst. Evol. Microbiol.">
        <title>The Global Catalogue of Microorganisms (GCM) 10K type strain sequencing project: providing services to taxonomists for standard genome sequencing and annotation.</title>
        <authorList>
            <consortium name="The Broad Institute Genomics Platform"/>
            <consortium name="The Broad Institute Genome Sequencing Center for Infectious Disease"/>
            <person name="Wu L."/>
            <person name="Ma J."/>
        </authorList>
    </citation>
    <scope>NUCLEOTIDE SEQUENCE [LARGE SCALE GENOMIC DNA]</scope>
    <source>
        <strain evidence="3">JCM 17441</strain>
    </source>
</reference>
<proteinExistence type="predicted"/>
<evidence type="ECO:0000313" key="2">
    <source>
        <dbReference type="EMBL" id="GAA4259130.1"/>
    </source>
</evidence>
<name>A0ABP8DLU2_9ACTN</name>
<feature type="transmembrane region" description="Helical" evidence="1">
    <location>
        <begin position="174"/>
        <end position="199"/>
    </location>
</feature>
<feature type="transmembrane region" description="Helical" evidence="1">
    <location>
        <begin position="146"/>
        <end position="167"/>
    </location>
</feature>
<feature type="transmembrane region" description="Helical" evidence="1">
    <location>
        <begin position="88"/>
        <end position="109"/>
    </location>
</feature>
<gene>
    <name evidence="2" type="ORF">GCM10022255_082580</name>
</gene>
<keyword evidence="3" id="KW-1185">Reference proteome</keyword>
<evidence type="ECO:0000313" key="3">
    <source>
        <dbReference type="Proteomes" id="UP001500620"/>
    </source>
</evidence>
<keyword evidence="1" id="KW-0812">Transmembrane</keyword>
<evidence type="ECO:0000256" key="1">
    <source>
        <dbReference type="SAM" id="Phobius"/>
    </source>
</evidence>